<dbReference type="Pfam" id="PF07179">
    <property type="entry name" value="SseB"/>
    <property type="match status" value="1"/>
</dbReference>
<gene>
    <name evidence="3" type="ORF">GGQ87_000486</name>
</gene>
<evidence type="ECO:0008006" key="5">
    <source>
        <dbReference type="Google" id="ProtNLM"/>
    </source>
</evidence>
<evidence type="ECO:0000259" key="1">
    <source>
        <dbReference type="Pfam" id="PF07179"/>
    </source>
</evidence>
<name>A0A7X5YI78_9CAUL</name>
<dbReference type="InterPro" id="IPR027945">
    <property type="entry name" value="SseB_C"/>
</dbReference>
<evidence type="ECO:0000313" key="3">
    <source>
        <dbReference type="EMBL" id="NJC40228.1"/>
    </source>
</evidence>
<keyword evidence="4" id="KW-1185">Reference proteome</keyword>
<dbReference type="Proteomes" id="UP000587415">
    <property type="component" value="Unassembled WGS sequence"/>
</dbReference>
<feature type="domain" description="SseB protein N-terminal" evidence="1">
    <location>
        <begin position="15"/>
        <end position="123"/>
    </location>
</feature>
<proteinExistence type="predicted"/>
<reference evidence="3 4" key="1">
    <citation type="submission" date="2020-03" db="EMBL/GenBank/DDBJ databases">
        <title>Genomic Encyclopedia of Type Strains, Phase IV (KMG-IV): sequencing the most valuable type-strain genomes for metagenomic binning, comparative biology and taxonomic classification.</title>
        <authorList>
            <person name="Goeker M."/>
        </authorList>
    </citation>
    <scope>NUCLEOTIDE SEQUENCE [LARGE SCALE GENOMIC DNA]</scope>
    <source>
        <strain evidence="3 4">DSM 4736</strain>
    </source>
</reference>
<dbReference type="AlphaFoldDB" id="A0A7X5YI78"/>
<dbReference type="EMBL" id="JAATJM010000001">
    <property type="protein sequence ID" value="NJC40228.1"/>
    <property type="molecule type" value="Genomic_DNA"/>
</dbReference>
<evidence type="ECO:0000259" key="2">
    <source>
        <dbReference type="Pfam" id="PF14581"/>
    </source>
</evidence>
<organism evidence="3 4">
    <name type="scientific">Brevundimonas alba</name>
    <dbReference type="NCBI Taxonomy" id="74314"/>
    <lineage>
        <taxon>Bacteria</taxon>
        <taxon>Pseudomonadati</taxon>
        <taxon>Pseudomonadota</taxon>
        <taxon>Alphaproteobacteria</taxon>
        <taxon>Caulobacterales</taxon>
        <taxon>Caulobacteraceae</taxon>
        <taxon>Brevundimonas</taxon>
    </lineage>
</organism>
<evidence type="ECO:0000313" key="4">
    <source>
        <dbReference type="Proteomes" id="UP000587415"/>
    </source>
</evidence>
<sequence>MTDAARPAFEPLNDLERLLIAATSGGPAERAAFEAAVADAQLWVLPAPGPTAADEMRLRTATQKDGRAATAVFTARERATQVMGPDAAPVAHTGRALLEAIRENPAVLNPGHGYGVRWSPDAMAMLIGRPNPAPGQRFPTQVARPATTPPGLVEALTRELAAAPAVKAAWLALARWNDGEEGFLLDIRAAPGDAAIPVLMNRALDGLTVDARLDVVTGPPDEAPGAGLEIVAPRA</sequence>
<dbReference type="InterPro" id="IPR009839">
    <property type="entry name" value="SseB_N"/>
</dbReference>
<accession>A0A7X5YI78</accession>
<feature type="domain" description="SseB protein C-terminal" evidence="2">
    <location>
        <begin position="143"/>
        <end position="217"/>
    </location>
</feature>
<comment type="caution">
    <text evidence="3">The sequence shown here is derived from an EMBL/GenBank/DDBJ whole genome shotgun (WGS) entry which is preliminary data.</text>
</comment>
<protein>
    <recommendedName>
        <fullName evidence="5">SseB protein N-terminal domain-containing protein</fullName>
    </recommendedName>
</protein>
<dbReference type="Pfam" id="PF14581">
    <property type="entry name" value="SseB_C"/>
    <property type="match status" value="1"/>
</dbReference>
<dbReference type="RefSeq" id="WP_168045128.1">
    <property type="nucleotide sequence ID" value="NZ_JAATJM010000001.1"/>
</dbReference>